<gene>
    <name evidence="2" type="ORF">BKA03_002201</name>
</gene>
<dbReference type="RefSeq" id="WP_062076247.1">
    <property type="nucleotide sequence ID" value="NZ_BBRC01000022.1"/>
</dbReference>
<protein>
    <submittedName>
        <fullName evidence="2">Uncharacterized protein</fullName>
    </submittedName>
</protein>
<accession>A0A7Y9ZAZ9</accession>
<feature type="region of interest" description="Disordered" evidence="1">
    <location>
        <begin position="283"/>
        <end position="306"/>
    </location>
</feature>
<sequence length="306" mass="33815">MARVFDVGGWPVRRLEHARRRIGDLKNSLASYTASNPLGTAPIEVGAGDEAAIHSTKWQPPDAAEFAILIGEAAHSLRSALDSTIWDIVRQSNSGDIGEFEHLLMFPITRRDSKRAWPASAGDKLKGAPPALIDRAGQLQPSKDRSGYALSMLEVLQEINNADKHRLPLAATVTATANLGAELRFNSLVEGREVSMDWMHEGLRPFDGEPESGRLLYEVRVPEFVEYAKINVGVDLQLAMEIPGSEKFPVSELPRRYDFVSSAVSYLYTGSRVHRDYLRSPKAYKPSFSMDPWDKGEGPEDGQPDA</sequence>
<proteinExistence type="predicted"/>
<dbReference type="Proteomes" id="UP000547973">
    <property type="component" value="Unassembled WGS sequence"/>
</dbReference>
<dbReference type="OrthoDB" id="5175688at2"/>
<reference evidence="2 3" key="1">
    <citation type="submission" date="2020-07" db="EMBL/GenBank/DDBJ databases">
        <title>Sequencing the genomes of 1000 actinobacteria strains.</title>
        <authorList>
            <person name="Klenk H.-P."/>
        </authorList>
    </citation>
    <scope>NUCLEOTIDE SEQUENCE [LARGE SCALE GENOMIC DNA]</scope>
    <source>
        <strain evidence="2 3">DSM 19970</strain>
    </source>
</reference>
<evidence type="ECO:0000313" key="3">
    <source>
        <dbReference type="Proteomes" id="UP000547973"/>
    </source>
</evidence>
<evidence type="ECO:0000313" key="2">
    <source>
        <dbReference type="EMBL" id="NYI42082.1"/>
    </source>
</evidence>
<organism evidence="2 3">
    <name type="scientific">Demequina lutea</name>
    <dbReference type="NCBI Taxonomy" id="431489"/>
    <lineage>
        <taxon>Bacteria</taxon>
        <taxon>Bacillati</taxon>
        <taxon>Actinomycetota</taxon>
        <taxon>Actinomycetes</taxon>
        <taxon>Micrococcales</taxon>
        <taxon>Demequinaceae</taxon>
        <taxon>Demequina</taxon>
    </lineage>
</organism>
<keyword evidence="3" id="KW-1185">Reference proteome</keyword>
<evidence type="ECO:0000256" key="1">
    <source>
        <dbReference type="SAM" id="MobiDB-lite"/>
    </source>
</evidence>
<comment type="caution">
    <text evidence="2">The sequence shown here is derived from an EMBL/GenBank/DDBJ whole genome shotgun (WGS) entry which is preliminary data.</text>
</comment>
<dbReference type="AlphaFoldDB" id="A0A7Y9ZAZ9"/>
<name>A0A7Y9ZAZ9_9MICO</name>
<dbReference type="EMBL" id="JACBZO010000001">
    <property type="protein sequence ID" value="NYI42082.1"/>
    <property type="molecule type" value="Genomic_DNA"/>
</dbReference>